<evidence type="ECO:0000313" key="3">
    <source>
        <dbReference type="Proteomes" id="UP000604046"/>
    </source>
</evidence>
<reference evidence="2" key="1">
    <citation type="submission" date="2021-02" db="EMBL/GenBank/DDBJ databases">
        <authorList>
            <person name="Dougan E. K."/>
            <person name="Rhodes N."/>
            <person name="Thang M."/>
            <person name="Chan C."/>
        </authorList>
    </citation>
    <scope>NUCLEOTIDE SEQUENCE</scope>
</reference>
<keyword evidence="1" id="KW-0472">Membrane</keyword>
<accession>A0A812TB17</accession>
<evidence type="ECO:0000256" key="1">
    <source>
        <dbReference type="SAM" id="Phobius"/>
    </source>
</evidence>
<sequence>MRSFPGNWTNVVHQLVEVEVNGRYEFMLTFQFSYYNLVLEGVYMVPRSVVLADLDEMATRDAVTSIILNIFFSGILMGGVIFVGYQTFKRLREIAQEQRRLLHVKVQDSLACASELQYPIVLVCARDFLKLTDSEVRSCHEGVRLKGMLKFLDTDELLAKFKKSGGQIVFFSYEWQSWTKLGPNDVQLEWMRMSLSMYSEEYGVPLENLHVWLDILAIPQCHVGMKTLAVNSLYVYAASTSAFIIIAPDCVHENTGNQSGIQSYKDRVWTRVEQVAMVSANGTSKMFLSEGKSGLKPVDMDFLSRSLEVFQANMSCCRRNHEHQDYCDKEMVLLPMLGLWFRLLAAQRGIGASASIQEVYNIYMTDLDRYLPTYFDYTQANGPTVRRPLFGNLTKEVKKIVDNLSDTELADILKVQPEEQAALGDDSGPKVERFLSDALKWPVPESIQTEEM</sequence>
<dbReference type="Proteomes" id="UP000604046">
    <property type="component" value="Unassembled WGS sequence"/>
</dbReference>
<dbReference type="AlphaFoldDB" id="A0A812TB17"/>
<gene>
    <name evidence="2" type="ORF">SNAT2548_LOCUS29370</name>
</gene>
<keyword evidence="3" id="KW-1185">Reference proteome</keyword>
<protein>
    <submittedName>
        <fullName evidence="2">Uncharacterized protein</fullName>
    </submittedName>
</protein>
<feature type="transmembrane region" description="Helical" evidence="1">
    <location>
        <begin position="66"/>
        <end position="85"/>
    </location>
</feature>
<dbReference type="OrthoDB" id="440317at2759"/>
<comment type="caution">
    <text evidence="2">The sequence shown here is derived from an EMBL/GenBank/DDBJ whole genome shotgun (WGS) entry which is preliminary data.</text>
</comment>
<organism evidence="2 3">
    <name type="scientific">Symbiodinium natans</name>
    <dbReference type="NCBI Taxonomy" id="878477"/>
    <lineage>
        <taxon>Eukaryota</taxon>
        <taxon>Sar</taxon>
        <taxon>Alveolata</taxon>
        <taxon>Dinophyceae</taxon>
        <taxon>Suessiales</taxon>
        <taxon>Symbiodiniaceae</taxon>
        <taxon>Symbiodinium</taxon>
    </lineage>
</organism>
<name>A0A812TB17_9DINO</name>
<keyword evidence="1" id="KW-0812">Transmembrane</keyword>
<proteinExistence type="predicted"/>
<dbReference type="EMBL" id="CAJNDS010002556">
    <property type="protein sequence ID" value="CAE7524728.1"/>
    <property type="molecule type" value="Genomic_DNA"/>
</dbReference>
<keyword evidence="1" id="KW-1133">Transmembrane helix</keyword>
<evidence type="ECO:0000313" key="2">
    <source>
        <dbReference type="EMBL" id="CAE7524728.1"/>
    </source>
</evidence>